<organism evidence="1 2">
    <name type="scientific">Adlercreutzia hattorii</name>
    <dbReference type="NCBI Taxonomy" id="2707299"/>
    <lineage>
        <taxon>Bacteria</taxon>
        <taxon>Bacillati</taxon>
        <taxon>Actinomycetota</taxon>
        <taxon>Coriobacteriia</taxon>
        <taxon>Eggerthellales</taxon>
        <taxon>Eggerthellaceae</taxon>
        <taxon>Adlercreutzia</taxon>
    </lineage>
</organism>
<dbReference type="Proteomes" id="UP000501727">
    <property type="component" value="Chromosome"/>
</dbReference>
<name>A0A6F8SIL6_9ACTN</name>
<proteinExistence type="predicted"/>
<keyword evidence="2" id="KW-1185">Reference proteome</keyword>
<dbReference type="EMBL" id="AP022829">
    <property type="protein sequence ID" value="BCA87594.1"/>
    <property type="molecule type" value="Genomic_DNA"/>
</dbReference>
<gene>
    <name evidence="1" type="ORF">ADCFC_00930</name>
</gene>
<reference evidence="2" key="2">
    <citation type="submission" date="2020-03" db="EMBL/GenBank/DDBJ databases">
        <title>Complete Genome Sequence of Adlercreutzia sp. strain 8CFCBH1 Producing Equol, Isolated from Healthy Japanese Feces.</title>
        <authorList>
            <person name="Ogata Y."/>
            <person name="Sakamoto M."/>
            <person name="Ohkuma M."/>
            <person name="Hattori M."/>
            <person name="Suda W."/>
        </authorList>
    </citation>
    <scope>NUCLEOTIDE SEQUENCE [LARGE SCALE GENOMIC DNA]</scope>
    <source>
        <strain evidence="2">8CFCBH1</strain>
    </source>
</reference>
<dbReference type="KEGG" id="ahat:ADCFC_02130"/>
<reference evidence="2" key="1">
    <citation type="journal article" date="2020" name="Microbiol. Resour. Announc.">
        <title>Complete Genome Sequence of Adlercreutzia sp. Strain 8CFCBH1, a Potent Producer of Equol, Isolated from Healthy Japanese Feces.</title>
        <authorList>
            <person name="Ogata Y."/>
            <person name="Sakamoto M."/>
            <person name="Ohkuma M."/>
            <person name="Hattori M."/>
            <person name="Suda W."/>
        </authorList>
    </citation>
    <scope>NUCLEOTIDE SEQUENCE [LARGE SCALE GENOMIC DNA]</scope>
    <source>
        <strain evidence="2">8CFCBH1</strain>
    </source>
</reference>
<sequence>MQDVRNALGKLVCRADRKLRRVEIVRKGQLTVLTFESNGTMRITNLPKT</sequence>
<accession>A0A6F8SIL6</accession>
<protein>
    <submittedName>
        <fullName evidence="1">Uncharacterized protein</fullName>
    </submittedName>
</protein>
<dbReference type="AlphaFoldDB" id="A0A6F8SIL6"/>
<evidence type="ECO:0000313" key="2">
    <source>
        <dbReference type="Proteomes" id="UP000501727"/>
    </source>
</evidence>
<evidence type="ECO:0000313" key="1">
    <source>
        <dbReference type="EMBL" id="BCA87594.1"/>
    </source>
</evidence>